<gene>
    <name evidence="2" type="ORF">HBF26_07560</name>
</gene>
<sequence>MNRFLDRLARLYAPLGRRGQLMDGQYLWEPIQRRSRGSGPACDEHPSPLKRLPKKPPLAGIAQTPSTRTLA</sequence>
<keyword evidence="3" id="KW-1185">Reference proteome</keyword>
<comment type="caution">
    <text evidence="2">The sequence shown here is derived from an EMBL/GenBank/DDBJ whole genome shotgun (WGS) entry which is preliminary data.</text>
</comment>
<evidence type="ECO:0000313" key="3">
    <source>
        <dbReference type="Proteomes" id="UP001429601"/>
    </source>
</evidence>
<name>A0ABX0Q457_9GAMM</name>
<evidence type="ECO:0000313" key="2">
    <source>
        <dbReference type="EMBL" id="NID04739.1"/>
    </source>
</evidence>
<organism evidence="2 3">
    <name type="scientific">Luteibacter jiangsuensis</name>
    <dbReference type="NCBI Taxonomy" id="637577"/>
    <lineage>
        <taxon>Bacteria</taxon>
        <taxon>Pseudomonadati</taxon>
        <taxon>Pseudomonadota</taxon>
        <taxon>Gammaproteobacteria</taxon>
        <taxon>Lysobacterales</taxon>
        <taxon>Rhodanobacteraceae</taxon>
        <taxon>Luteibacter</taxon>
    </lineage>
</organism>
<feature type="region of interest" description="Disordered" evidence="1">
    <location>
        <begin position="32"/>
        <end position="71"/>
    </location>
</feature>
<evidence type="ECO:0000256" key="1">
    <source>
        <dbReference type="SAM" id="MobiDB-lite"/>
    </source>
</evidence>
<accession>A0ABX0Q457</accession>
<protein>
    <recommendedName>
        <fullName evidence="4">Transposase of IS4/5 family DUF4096</fullName>
    </recommendedName>
</protein>
<dbReference type="EMBL" id="JAAQQR010000003">
    <property type="protein sequence ID" value="NID04739.1"/>
    <property type="molecule type" value="Genomic_DNA"/>
</dbReference>
<proteinExistence type="predicted"/>
<evidence type="ECO:0008006" key="4">
    <source>
        <dbReference type="Google" id="ProtNLM"/>
    </source>
</evidence>
<dbReference type="Proteomes" id="UP001429601">
    <property type="component" value="Unassembled WGS sequence"/>
</dbReference>
<dbReference type="RefSeq" id="WP_167124675.1">
    <property type="nucleotide sequence ID" value="NZ_JAAQQR010000003.1"/>
</dbReference>
<reference evidence="2 3" key="1">
    <citation type="journal article" date="2011" name="Curr. Microbiol.">
        <title>Luteibacter jiangsuensis sp. nov.: a methamidophos-degrading bacterium isolated from a methamidophos-manufacturing factory.</title>
        <authorList>
            <person name="Wang L."/>
            <person name="Wang G.L."/>
            <person name="Li S.P."/>
            <person name="Jiang J.D."/>
        </authorList>
    </citation>
    <scope>NUCLEOTIDE SEQUENCE [LARGE SCALE GENOMIC DNA]</scope>
    <source>
        <strain evidence="2 3">CGMCC 1.10133</strain>
    </source>
</reference>